<dbReference type="Pfam" id="PF17753">
    <property type="entry name" value="Ig_mannosidase"/>
    <property type="match status" value="1"/>
</dbReference>
<evidence type="ECO:0000256" key="6">
    <source>
        <dbReference type="ARBA" id="ARBA00022525"/>
    </source>
</evidence>
<dbReference type="Proteomes" id="UP000824007">
    <property type="component" value="Unassembled WGS sequence"/>
</dbReference>
<dbReference type="InterPro" id="IPR041625">
    <property type="entry name" value="Beta-mannosidase_Ig"/>
</dbReference>
<accession>A0A9D1YPL6</accession>
<dbReference type="EC" id="3.2.1.25" evidence="5"/>
<comment type="catalytic activity">
    <reaction evidence="1">
        <text>Hydrolysis of terminal, non-reducing beta-D-mannose residues in beta-D-mannosides.</text>
        <dbReference type="EC" id="3.2.1.25"/>
    </reaction>
</comment>
<dbReference type="PANTHER" id="PTHR43730">
    <property type="entry name" value="BETA-MANNOSIDASE"/>
    <property type="match status" value="1"/>
</dbReference>
<dbReference type="InterPro" id="IPR006102">
    <property type="entry name" value="Ig-like_GH2"/>
</dbReference>
<comment type="caution">
    <text evidence="17">The sequence shown here is derived from an EMBL/GenBank/DDBJ whole genome shotgun (WGS) entry which is preliminary data.</text>
</comment>
<dbReference type="AlphaFoldDB" id="A0A9D1YPL6"/>
<dbReference type="Gene3D" id="2.60.120.260">
    <property type="entry name" value="Galactose-binding domain-like"/>
    <property type="match status" value="1"/>
</dbReference>
<dbReference type="SUPFAM" id="SSF49303">
    <property type="entry name" value="beta-Galactosidase/glucuronidase domain"/>
    <property type="match status" value="2"/>
</dbReference>
<evidence type="ECO:0000259" key="16">
    <source>
        <dbReference type="Pfam" id="PF22666"/>
    </source>
</evidence>
<dbReference type="Pfam" id="PF17786">
    <property type="entry name" value="Mannosidase_ig"/>
    <property type="match status" value="1"/>
</dbReference>
<comment type="pathway">
    <text evidence="3">Glycan metabolism; N-glycan degradation.</text>
</comment>
<evidence type="ECO:0000256" key="5">
    <source>
        <dbReference type="ARBA" id="ARBA00012754"/>
    </source>
</evidence>
<proteinExistence type="inferred from homology"/>
<keyword evidence="6" id="KW-0964">Secreted</keyword>
<evidence type="ECO:0000256" key="8">
    <source>
        <dbReference type="ARBA" id="ARBA00023180"/>
    </source>
</evidence>
<evidence type="ECO:0000256" key="7">
    <source>
        <dbReference type="ARBA" id="ARBA00022801"/>
    </source>
</evidence>
<dbReference type="InterPro" id="IPR036156">
    <property type="entry name" value="Beta-gal/glucu_dom_sf"/>
</dbReference>
<dbReference type="PANTHER" id="PTHR43730:SF1">
    <property type="entry name" value="BETA-MANNOSIDASE"/>
    <property type="match status" value="1"/>
</dbReference>
<evidence type="ECO:0000313" key="18">
    <source>
        <dbReference type="Proteomes" id="UP000824007"/>
    </source>
</evidence>
<dbReference type="GO" id="GO:0006516">
    <property type="term" value="P:glycoprotein catabolic process"/>
    <property type="evidence" value="ECO:0007669"/>
    <property type="project" value="TreeGrafter"/>
</dbReference>
<gene>
    <name evidence="17" type="ORF">H9831_07980</name>
</gene>
<evidence type="ECO:0000256" key="1">
    <source>
        <dbReference type="ARBA" id="ARBA00000829"/>
    </source>
</evidence>
<sequence>MEKMLLHENWKLREVSEAGCFPGTDWIPGTVPGSVYQDYLNAGKMEDPYWRANEEQALELMKRDFEYRTAFDVTEGMLSHDEVILHFDGIDTVADISLNGQTLGHADNMHRIWEYPVKEILKKEGNELSVRIASPVNYIYDRYEKDPLIVASSDAMRGCSYLRKAHCMFGWDWGPRLPDAGIWRPVSLLGVDAARLDNVYVTQSHEPGRVTLHFQTDIELLGAERMYRLGGQADGGSAEEYRTEEKTRAAERARKDADRLAQEGMEVCITVTAPDGSVQTVEAGRMQIVIENPQLWWPNGYGEQPLYGVKVELRRNGELRDVWEKRIGLRTMRVAREKDQWGESFCHEVNGVRIFAMGADYIPEDNILPRVTPERTYELLTQAKNAHFNCIRVWGGGHYPADSFWDACDELGLIVWEDFMFACCVYDLTEEFEANIRAEFIDNVKRIRHHASLGLWCGNNEMELFLADNPAEWCLKHSQLADYIKMYEYIIPQILKEYDPQTFYWPASPSSGGSFDMPNDENRGDVHYWDVWHGNKPITEYRKFFFRYVSEFGFQSFPCLKTVETFTLPEDRNIFSYVMEKHQRNQSANGKIMNYMEQTFLYPTGFDTLLYASQLLQAEAMRYGVEHFRRNRGRCMGTIIWQLNDCWPVASWSMIDYEGRWKAVQYYAKRFFAPLMISCEEEGILSQNTNVNAEPFELKKSIRLCVSNESMQDHQAAVRWQLRDASGQVKEAHEEEVCVKALSSEWLEKVPLQHAQTRRDYVSYELWENGEIVSAGSVLFCAPKHFAFENPHLRAEAVGSDEILVTADAYAKSVEIRNGDDTLLLSDNYFDMNPGTRRLKVLKGTPEGLQARSVFDIR</sequence>
<dbReference type="FunFam" id="3.20.20.80:FF:000050">
    <property type="entry name" value="Beta-mannosidase B"/>
    <property type="match status" value="1"/>
</dbReference>
<keyword evidence="7 17" id="KW-0378">Hydrolase</keyword>
<evidence type="ECO:0000256" key="9">
    <source>
        <dbReference type="ARBA" id="ARBA00023295"/>
    </source>
</evidence>
<comment type="subunit">
    <text evidence="4">Homodimer.</text>
</comment>
<dbReference type="GO" id="GO:0005975">
    <property type="term" value="P:carbohydrate metabolic process"/>
    <property type="evidence" value="ECO:0007669"/>
    <property type="project" value="InterPro"/>
</dbReference>
<dbReference type="InterPro" id="IPR017853">
    <property type="entry name" value="GH"/>
</dbReference>
<evidence type="ECO:0000256" key="2">
    <source>
        <dbReference type="ARBA" id="ARBA00004613"/>
    </source>
</evidence>
<dbReference type="Pfam" id="PF00703">
    <property type="entry name" value="Glyco_hydro_2"/>
    <property type="match status" value="1"/>
</dbReference>
<dbReference type="InterPro" id="IPR050887">
    <property type="entry name" value="Beta-mannosidase_GH2"/>
</dbReference>
<feature type="domain" description="Beta-mannosidase Ig-fold" evidence="14">
    <location>
        <begin position="799"/>
        <end position="847"/>
    </location>
</feature>
<keyword evidence="8" id="KW-0325">Glycoprotein</keyword>
<protein>
    <recommendedName>
        <fullName evidence="11">Beta-mannosidase B</fullName>
        <ecNumber evidence="5">3.2.1.25</ecNumber>
    </recommendedName>
    <alternativeName>
        <fullName evidence="12">Mannanase B</fullName>
    </alternativeName>
</protein>
<evidence type="ECO:0000313" key="17">
    <source>
        <dbReference type="EMBL" id="HIY60599.1"/>
    </source>
</evidence>
<dbReference type="InterPro" id="IPR041447">
    <property type="entry name" value="Mannosidase_ig"/>
</dbReference>
<dbReference type="InterPro" id="IPR013783">
    <property type="entry name" value="Ig-like_fold"/>
</dbReference>
<feature type="domain" description="Glycoside hydrolase family 2 immunoglobulin-like beta-sandwich" evidence="13">
    <location>
        <begin position="258"/>
        <end position="330"/>
    </location>
</feature>
<organism evidence="17 18">
    <name type="scientific">Candidatus Eisenbergiella pullistercoris</name>
    <dbReference type="NCBI Taxonomy" id="2838555"/>
    <lineage>
        <taxon>Bacteria</taxon>
        <taxon>Bacillati</taxon>
        <taxon>Bacillota</taxon>
        <taxon>Clostridia</taxon>
        <taxon>Lachnospirales</taxon>
        <taxon>Lachnospiraceae</taxon>
        <taxon>Eisenbergiella</taxon>
    </lineage>
</organism>
<reference evidence="17" key="2">
    <citation type="submission" date="2021-04" db="EMBL/GenBank/DDBJ databases">
        <authorList>
            <person name="Gilroy R."/>
        </authorList>
    </citation>
    <scope>NUCLEOTIDE SEQUENCE</scope>
    <source>
        <strain evidence="17">ChiSxjej3B15-24422</strain>
    </source>
</reference>
<comment type="similarity">
    <text evidence="10">Belongs to the glycosyl hydrolase 2 family. Beta-mannosidase B subfamily.</text>
</comment>
<dbReference type="SUPFAM" id="SSF49785">
    <property type="entry name" value="Galactose-binding domain-like"/>
    <property type="match status" value="1"/>
</dbReference>
<keyword evidence="9" id="KW-0326">Glycosidase</keyword>
<dbReference type="GO" id="GO:0004567">
    <property type="term" value="F:beta-mannosidase activity"/>
    <property type="evidence" value="ECO:0007669"/>
    <property type="project" value="UniProtKB-EC"/>
</dbReference>
<evidence type="ECO:0000256" key="10">
    <source>
        <dbReference type="ARBA" id="ARBA00038429"/>
    </source>
</evidence>
<dbReference type="Pfam" id="PF22666">
    <property type="entry name" value="Glyco_hydro_2_N2"/>
    <property type="match status" value="1"/>
</dbReference>
<evidence type="ECO:0000256" key="3">
    <source>
        <dbReference type="ARBA" id="ARBA00004740"/>
    </source>
</evidence>
<reference evidence="17" key="1">
    <citation type="journal article" date="2021" name="PeerJ">
        <title>Extensive microbial diversity within the chicken gut microbiome revealed by metagenomics and culture.</title>
        <authorList>
            <person name="Gilroy R."/>
            <person name="Ravi A."/>
            <person name="Getino M."/>
            <person name="Pursley I."/>
            <person name="Horton D.L."/>
            <person name="Alikhan N.F."/>
            <person name="Baker D."/>
            <person name="Gharbi K."/>
            <person name="Hall N."/>
            <person name="Watson M."/>
            <person name="Adriaenssens E.M."/>
            <person name="Foster-Nyarko E."/>
            <person name="Jarju S."/>
            <person name="Secka A."/>
            <person name="Antonio M."/>
            <person name="Oren A."/>
            <person name="Chaudhuri R.R."/>
            <person name="La Ragione R."/>
            <person name="Hildebrand F."/>
            <person name="Pallen M.J."/>
        </authorList>
    </citation>
    <scope>NUCLEOTIDE SEQUENCE</scope>
    <source>
        <strain evidence="17">ChiSxjej3B15-24422</strain>
    </source>
</reference>
<evidence type="ECO:0000256" key="11">
    <source>
        <dbReference type="ARBA" id="ARBA00041069"/>
    </source>
</evidence>
<dbReference type="Gene3D" id="3.20.20.80">
    <property type="entry name" value="Glycosidases"/>
    <property type="match status" value="1"/>
</dbReference>
<evidence type="ECO:0000259" key="15">
    <source>
        <dbReference type="Pfam" id="PF17786"/>
    </source>
</evidence>
<name>A0A9D1YPL6_9FIRM</name>
<dbReference type="EMBL" id="DXDD01000100">
    <property type="protein sequence ID" value="HIY60599.1"/>
    <property type="molecule type" value="Genomic_DNA"/>
</dbReference>
<evidence type="ECO:0000256" key="12">
    <source>
        <dbReference type="ARBA" id="ARBA00041614"/>
    </source>
</evidence>
<feature type="domain" description="Beta-mannosidase-like galactose-binding" evidence="16">
    <location>
        <begin position="10"/>
        <end position="184"/>
    </location>
</feature>
<evidence type="ECO:0000259" key="14">
    <source>
        <dbReference type="Pfam" id="PF17753"/>
    </source>
</evidence>
<dbReference type="InterPro" id="IPR054593">
    <property type="entry name" value="Beta-mannosidase-like_N2"/>
</dbReference>
<evidence type="ECO:0000259" key="13">
    <source>
        <dbReference type="Pfam" id="PF00703"/>
    </source>
</evidence>
<dbReference type="InterPro" id="IPR008979">
    <property type="entry name" value="Galactose-bd-like_sf"/>
</dbReference>
<evidence type="ECO:0000256" key="4">
    <source>
        <dbReference type="ARBA" id="ARBA00011738"/>
    </source>
</evidence>
<dbReference type="SUPFAM" id="SSF51445">
    <property type="entry name" value="(Trans)glycosidases"/>
    <property type="match status" value="1"/>
</dbReference>
<dbReference type="GO" id="GO:0005576">
    <property type="term" value="C:extracellular region"/>
    <property type="evidence" value="ECO:0007669"/>
    <property type="project" value="UniProtKB-SubCell"/>
</dbReference>
<dbReference type="Gene3D" id="2.60.40.10">
    <property type="entry name" value="Immunoglobulins"/>
    <property type="match status" value="2"/>
</dbReference>
<comment type="subcellular location">
    <subcellularLocation>
        <location evidence="2">Secreted</location>
    </subcellularLocation>
</comment>
<feature type="domain" description="Mannosidase Ig/CBM-like" evidence="15">
    <location>
        <begin position="702"/>
        <end position="785"/>
    </location>
</feature>